<dbReference type="KEGG" id="ipa:Isop_1202"/>
<keyword evidence="3" id="KW-1185">Reference proteome</keyword>
<gene>
    <name evidence="2" type="ordered locus">Isop_1202</name>
</gene>
<name>E8R5N9_ISOPI</name>
<reference key="1">
    <citation type="submission" date="2010-11" db="EMBL/GenBank/DDBJ databases">
        <title>The complete sequence of chromosome of Isophaera pallida ATCC 43644.</title>
        <authorList>
            <consortium name="US DOE Joint Genome Institute (JGI-PGF)"/>
            <person name="Lucas S."/>
            <person name="Copeland A."/>
            <person name="Lapidus A."/>
            <person name="Bruce D."/>
            <person name="Goodwin L."/>
            <person name="Pitluck S."/>
            <person name="Kyrpides N."/>
            <person name="Mavromatis K."/>
            <person name="Pagani I."/>
            <person name="Ivanova N."/>
            <person name="Saunders E."/>
            <person name="Brettin T."/>
            <person name="Detter J.C."/>
            <person name="Han C."/>
            <person name="Tapia R."/>
            <person name="Land M."/>
            <person name="Hauser L."/>
            <person name="Markowitz V."/>
            <person name="Cheng J.-F."/>
            <person name="Hugenholtz P."/>
            <person name="Woyke T."/>
            <person name="Wu D."/>
            <person name="Eisen J.A."/>
        </authorList>
    </citation>
    <scope>NUCLEOTIDE SEQUENCE</scope>
    <source>
        <strain>ATCC 43644</strain>
    </source>
</reference>
<reference evidence="2 3" key="2">
    <citation type="journal article" date="2011" name="Stand. Genomic Sci.">
        <title>Complete genome sequence of Isosphaera pallida type strain (IS1B).</title>
        <authorList>
            <consortium name="US DOE Joint Genome Institute (JGI-PGF)"/>
            <person name="Goker M."/>
            <person name="Cleland D."/>
            <person name="Saunders E."/>
            <person name="Lapidus A."/>
            <person name="Nolan M."/>
            <person name="Lucas S."/>
            <person name="Hammon N."/>
            <person name="Deshpande S."/>
            <person name="Cheng J.F."/>
            <person name="Tapia R."/>
            <person name="Han C."/>
            <person name="Goodwin L."/>
            <person name="Pitluck S."/>
            <person name="Liolios K."/>
            <person name="Pagani I."/>
            <person name="Ivanova N."/>
            <person name="Mavromatis K."/>
            <person name="Pati A."/>
            <person name="Chen A."/>
            <person name="Palaniappan K."/>
            <person name="Land M."/>
            <person name="Hauser L."/>
            <person name="Chang Y.J."/>
            <person name="Jeffries C.D."/>
            <person name="Detter J.C."/>
            <person name="Beck B."/>
            <person name="Woyke T."/>
            <person name="Bristow J."/>
            <person name="Eisen J.A."/>
            <person name="Markowitz V."/>
            <person name="Hugenholtz P."/>
            <person name="Kyrpides N.C."/>
            <person name="Klenk H.P."/>
        </authorList>
    </citation>
    <scope>NUCLEOTIDE SEQUENCE [LARGE SCALE GENOMIC DNA]</scope>
    <source>
        <strain evidence="3">ATCC 43644 / DSM 9630 / IS1B</strain>
    </source>
</reference>
<organism evidence="2 3">
    <name type="scientific">Isosphaera pallida (strain ATCC 43644 / DSM 9630 / IS1B)</name>
    <dbReference type="NCBI Taxonomy" id="575540"/>
    <lineage>
        <taxon>Bacteria</taxon>
        <taxon>Pseudomonadati</taxon>
        <taxon>Planctomycetota</taxon>
        <taxon>Planctomycetia</taxon>
        <taxon>Isosphaerales</taxon>
        <taxon>Isosphaeraceae</taxon>
        <taxon>Isosphaera</taxon>
    </lineage>
</organism>
<protein>
    <submittedName>
        <fullName evidence="2">Uncharacterized protein</fullName>
    </submittedName>
</protein>
<proteinExistence type="predicted"/>
<sequence length="214" mass="24138">MFPRLSVAIGRSRKDTGNRSGFRNHPPFPVTQPTASPLIILLAVDVVIMESTAPPAVGIHCPVAFNYSVFRTCHKIWIGAHVALKTARAACATLCRVTPRFLEVRMRTVSTELISTGVSKSSQLVPVWNPPRRGLHYWVTVWNPPSHLHHLLVSSELVAEDTRLRLDLPALGCINRAWSNVSIYNLGTLNWRCSPRIRTRRRNVALRLKREEVR</sequence>
<dbReference type="Proteomes" id="UP000008631">
    <property type="component" value="Chromosome"/>
</dbReference>
<dbReference type="HOGENOM" id="CLU_1287406_0_0_0"/>
<evidence type="ECO:0000313" key="3">
    <source>
        <dbReference type="Proteomes" id="UP000008631"/>
    </source>
</evidence>
<evidence type="ECO:0000256" key="1">
    <source>
        <dbReference type="SAM" id="MobiDB-lite"/>
    </source>
</evidence>
<accession>E8R5N9</accession>
<dbReference type="InParanoid" id="E8R5N9"/>
<feature type="region of interest" description="Disordered" evidence="1">
    <location>
        <begin position="1"/>
        <end position="29"/>
    </location>
</feature>
<dbReference type="EMBL" id="CP002353">
    <property type="protein sequence ID" value="ADV61788.1"/>
    <property type="molecule type" value="Genomic_DNA"/>
</dbReference>
<dbReference type="AlphaFoldDB" id="E8R5N9"/>
<evidence type="ECO:0000313" key="2">
    <source>
        <dbReference type="EMBL" id="ADV61788.1"/>
    </source>
</evidence>